<name>A0AAJ5YS86_9BASI</name>
<organism evidence="3 4">
    <name type="scientific">Malassezia yamatoensis</name>
    <dbReference type="NCBI Taxonomy" id="253288"/>
    <lineage>
        <taxon>Eukaryota</taxon>
        <taxon>Fungi</taxon>
        <taxon>Dikarya</taxon>
        <taxon>Basidiomycota</taxon>
        <taxon>Ustilaginomycotina</taxon>
        <taxon>Malasseziomycetes</taxon>
        <taxon>Malasseziales</taxon>
        <taxon>Malasseziaceae</taxon>
        <taxon>Malassezia</taxon>
    </lineage>
</organism>
<dbReference type="InterPro" id="IPR047092">
    <property type="entry name" value="AFUB_07903/YDR124W-like_hel"/>
</dbReference>
<evidence type="ECO:0000259" key="2">
    <source>
        <dbReference type="Pfam" id="PF11001"/>
    </source>
</evidence>
<feature type="compositionally biased region" description="Polar residues" evidence="1">
    <location>
        <begin position="1"/>
        <end position="13"/>
    </location>
</feature>
<evidence type="ECO:0000256" key="1">
    <source>
        <dbReference type="SAM" id="MobiDB-lite"/>
    </source>
</evidence>
<dbReference type="PANTHER" id="PTHR36102:SF1">
    <property type="entry name" value="YDR124W-LIKE HELICAL BUNDLE DOMAIN-CONTAINING PROTEIN"/>
    <property type="match status" value="1"/>
</dbReference>
<feature type="compositionally biased region" description="Basic and acidic residues" evidence="1">
    <location>
        <begin position="550"/>
        <end position="559"/>
    </location>
</feature>
<accession>A0AAJ5YS86</accession>
<reference evidence="3 4" key="1">
    <citation type="submission" date="2023-03" db="EMBL/GenBank/DDBJ databases">
        <title>Mating type loci evolution in Malassezia.</title>
        <authorList>
            <person name="Coelho M.A."/>
        </authorList>
    </citation>
    <scope>NUCLEOTIDE SEQUENCE [LARGE SCALE GENOMIC DNA]</scope>
    <source>
        <strain evidence="3 4">CBS 9725</strain>
    </source>
</reference>
<dbReference type="Proteomes" id="UP001219567">
    <property type="component" value="Chromosome 1"/>
</dbReference>
<feature type="region of interest" description="Disordered" evidence="1">
    <location>
        <begin position="236"/>
        <end position="274"/>
    </location>
</feature>
<sequence length="883" mass="97155">MSPRSEPSSAQHTPQEDMYSGPASIGEYDGTPEAKYDTPTPKRELPASLNDRDECNPVHNASRYLISTQGPLAAEMASLACCGNDLCTGPILMGDNAPEYGGDLQEQFSNEQMNMIPSMSLDMNINTHDPHFHDHRQSLWPVYQAREMQQVMPRIPIRVEPYSSPAKQHRHYKCKRDQVLRSLGKAAYINGSQFAILLVSARGDVETYASDALQDHLDEWFMRSGVADQARKLTLDNVPEQRNAPPTSFTAEDLLDDAPEPLSDRTTPNVERMGNDPFLESWSTLAQKSSTVAPSHDWAKLLNRSDATEESPSLSDSSASIAHSQVGIMPQMSTPLRPPLRSRTGSSSRVAANAHQPHHTIVLKDEKERTSFLEMRFGQLQQVMCKMIAKEWIKVIEPKKQTRFPYNKGEEARPTWWPKDVRHKEPDHLMKPERHALLLAMLRSNQARIARLQLATAEVVVQIKSGRVSLLMDIYRVAREEENLRDQNLDSNTPITVGVSTLEGWNGEADPIGDIPSTMQTPSTSHFRQELSTAVSGPPSSSDQRKRLRSDKGVLETPDRAGNIHANWTPIRHSYDLPENQRGFPQISPSQPLPQSAMSVRTMPAMDAQQANPIRASFEASDLSYSPLNSCSGMSSTTPGPSSMPTSAPHGPMVLSPVANRSGLSASYPPNEHNVHPNLNVSFPSHNSASQAMKPGQSVPSRVAHTPETWHILQSQSQSPGFRADQPIPAPIPMPPQRDGDHRMPWSLGYPSSSMCATNASPQSSWTIPESPLYRSPIPGVGMNAGHNEIRFSPSFDVSFSNSGPMTPSNLSMQMQSMQPNVQGTDGSGLVYHPTSGGKSPAMLGGNLPAVGQTGPGQMPAYGVKMEPKPNIRYSTLDEWPCQ</sequence>
<feature type="region of interest" description="Disordered" evidence="1">
    <location>
        <begin position="514"/>
        <end position="565"/>
    </location>
</feature>
<dbReference type="Pfam" id="PF11001">
    <property type="entry name" value="AFUB_07903_YDR124W_hel"/>
    <property type="match status" value="1"/>
</dbReference>
<proteinExistence type="predicted"/>
<feature type="compositionally biased region" description="Polar residues" evidence="1">
    <location>
        <begin position="517"/>
        <end position="542"/>
    </location>
</feature>
<feature type="region of interest" description="Disordered" evidence="1">
    <location>
        <begin position="328"/>
        <end position="355"/>
    </location>
</feature>
<dbReference type="AlphaFoldDB" id="A0AAJ5YS86"/>
<gene>
    <name evidence="3" type="ORF">MYAM1_000556</name>
</gene>
<dbReference type="EMBL" id="CP119943">
    <property type="protein sequence ID" value="WFC97836.1"/>
    <property type="molecule type" value="Genomic_DNA"/>
</dbReference>
<evidence type="ECO:0000313" key="3">
    <source>
        <dbReference type="EMBL" id="WFC97836.1"/>
    </source>
</evidence>
<feature type="domain" description="Subtelomeric hrmA-associated cluster protein AFUB-079030/YDR124W-like helical bundle" evidence="2">
    <location>
        <begin position="364"/>
        <end position="479"/>
    </location>
</feature>
<keyword evidence="4" id="KW-1185">Reference proteome</keyword>
<evidence type="ECO:0000313" key="4">
    <source>
        <dbReference type="Proteomes" id="UP001219567"/>
    </source>
</evidence>
<feature type="compositionally biased region" description="Basic and acidic residues" evidence="1">
    <location>
        <begin position="32"/>
        <end position="54"/>
    </location>
</feature>
<dbReference type="InterPro" id="IPR021264">
    <property type="entry name" value="AFUB_079030/YDR124W-like"/>
</dbReference>
<protein>
    <recommendedName>
        <fullName evidence="2">Subtelomeric hrmA-associated cluster protein AFUB-079030/YDR124W-like helical bundle domain-containing protein</fullName>
    </recommendedName>
</protein>
<dbReference type="PANTHER" id="PTHR36102">
    <property type="entry name" value="CHROMOSOME 10, WHOLE GENOME SHOTGUN SEQUENCE"/>
    <property type="match status" value="1"/>
</dbReference>
<feature type="region of interest" description="Disordered" evidence="1">
    <location>
        <begin position="1"/>
        <end position="54"/>
    </location>
</feature>